<accession>A0A1S8X4K0</accession>
<dbReference type="InterPro" id="IPR000859">
    <property type="entry name" value="CUB_dom"/>
</dbReference>
<dbReference type="AlphaFoldDB" id="A0A1S8X4K0"/>
<evidence type="ECO:0000256" key="3">
    <source>
        <dbReference type="PROSITE-ProRule" id="PRU00059"/>
    </source>
</evidence>
<organism evidence="5 6">
    <name type="scientific">Opisthorchis viverrini</name>
    <name type="common">Southeast Asian liver fluke</name>
    <dbReference type="NCBI Taxonomy" id="6198"/>
    <lineage>
        <taxon>Eukaryota</taxon>
        <taxon>Metazoa</taxon>
        <taxon>Spiralia</taxon>
        <taxon>Lophotrochozoa</taxon>
        <taxon>Platyhelminthes</taxon>
        <taxon>Trematoda</taxon>
        <taxon>Digenea</taxon>
        <taxon>Opisthorchiida</taxon>
        <taxon>Opisthorchiata</taxon>
        <taxon>Opisthorchiidae</taxon>
        <taxon>Opisthorchis</taxon>
    </lineage>
</organism>
<proteinExistence type="predicted"/>
<evidence type="ECO:0000313" key="5">
    <source>
        <dbReference type="EMBL" id="OON21640.1"/>
    </source>
</evidence>
<dbReference type="PROSITE" id="PS01180">
    <property type="entry name" value="CUB"/>
    <property type="match status" value="1"/>
</dbReference>
<dbReference type="CDD" id="cd00041">
    <property type="entry name" value="CUB"/>
    <property type="match status" value="1"/>
</dbReference>
<keyword evidence="2" id="KW-1015">Disulfide bond</keyword>
<dbReference type="SMART" id="SM00042">
    <property type="entry name" value="CUB"/>
    <property type="match status" value="1"/>
</dbReference>
<dbReference type="PANTHER" id="PTHR24251:SF37">
    <property type="entry name" value="CUB DOMAIN-CONTAINING PROTEIN"/>
    <property type="match status" value="1"/>
</dbReference>
<sequence>MNLRQFYSLNKGTEEAPLSCDHILQDFSTSISSPNFPLNYDNNVNCSWNITVFDGCMVELNFTRFDLQFGRDNLTVYDGYDRNSSRNEFTGSRLPPPIRSTTNHLFLELSTDSTIQRSGFLATYTTGEFLAKCHFKVS</sequence>
<dbReference type="Proteomes" id="UP000243686">
    <property type="component" value="Unassembled WGS sequence"/>
</dbReference>
<feature type="domain" description="CUB" evidence="4">
    <location>
        <begin position="20"/>
        <end position="127"/>
    </location>
</feature>
<dbReference type="EMBL" id="KV892049">
    <property type="protein sequence ID" value="OON21640.1"/>
    <property type="molecule type" value="Genomic_DNA"/>
</dbReference>
<name>A0A1S8X4K0_OPIVI</name>
<dbReference type="FunFam" id="2.60.120.290:FF:000005">
    <property type="entry name" value="Procollagen C-endopeptidase enhancer 1"/>
    <property type="match status" value="1"/>
</dbReference>
<dbReference type="InterPro" id="IPR035914">
    <property type="entry name" value="Sperma_CUB_dom_sf"/>
</dbReference>
<reference evidence="5 6" key="1">
    <citation type="submission" date="2015-03" db="EMBL/GenBank/DDBJ databases">
        <title>Draft genome of the nematode, Opisthorchis viverrini.</title>
        <authorList>
            <person name="Mitreva M."/>
        </authorList>
    </citation>
    <scope>NUCLEOTIDE SEQUENCE [LARGE SCALE GENOMIC DNA]</scope>
    <source>
        <strain evidence="5">Khon Kaen</strain>
    </source>
</reference>
<dbReference type="Gene3D" id="2.60.120.290">
    <property type="entry name" value="Spermadhesin, CUB domain"/>
    <property type="match status" value="1"/>
</dbReference>
<gene>
    <name evidence="5" type="ORF">X801_02462</name>
</gene>
<evidence type="ECO:0000256" key="2">
    <source>
        <dbReference type="ARBA" id="ARBA00023157"/>
    </source>
</evidence>
<dbReference type="SUPFAM" id="SSF49854">
    <property type="entry name" value="Spermadhesin, CUB domain"/>
    <property type="match status" value="1"/>
</dbReference>
<dbReference type="PANTHER" id="PTHR24251">
    <property type="entry name" value="OVOCHYMASE-RELATED"/>
    <property type="match status" value="1"/>
</dbReference>
<comment type="caution">
    <text evidence="3">Lacks conserved residue(s) required for the propagation of feature annotation.</text>
</comment>
<protein>
    <submittedName>
        <fullName evidence="5">CUB domain protein</fullName>
    </submittedName>
</protein>
<evidence type="ECO:0000256" key="1">
    <source>
        <dbReference type="ARBA" id="ARBA00022737"/>
    </source>
</evidence>
<keyword evidence="1" id="KW-0677">Repeat</keyword>
<dbReference type="Pfam" id="PF00431">
    <property type="entry name" value="CUB"/>
    <property type="match status" value="1"/>
</dbReference>
<evidence type="ECO:0000259" key="4">
    <source>
        <dbReference type="PROSITE" id="PS01180"/>
    </source>
</evidence>
<keyword evidence="6" id="KW-1185">Reference proteome</keyword>
<evidence type="ECO:0000313" key="6">
    <source>
        <dbReference type="Proteomes" id="UP000243686"/>
    </source>
</evidence>
<feature type="non-terminal residue" evidence="5">
    <location>
        <position position="138"/>
    </location>
</feature>